<evidence type="ECO:0000313" key="1">
    <source>
        <dbReference type="EMBL" id="RAJ27308.1"/>
    </source>
</evidence>
<dbReference type="AlphaFoldDB" id="A0A327SEX9"/>
<gene>
    <name evidence="1" type="ORF">LY11_03599</name>
</gene>
<proteinExistence type="predicted"/>
<accession>A0A327SEX9</accession>
<dbReference type="EMBL" id="QLLR01000020">
    <property type="protein sequence ID" value="RAJ27308.1"/>
    <property type="molecule type" value="Genomic_DNA"/>
</dbReference>
<sequence>MPTDHIVLYMHDKGVVTIVKNHVYGRPRELIGGSVSPLLSWANIPKRLV</sequence>
<comment type="caution">
    <text evidence="1">The sequence shown here is derived from an EMBL/GenBank/DDBJ whole genome shotgun (WGS) entry which is preliminary data.</text>
</comment>
<protein>
    <submittedName>
        <fullName evidence="1">Uncharacterized protein</fullName>
    </submittedName>
</protein>
<reference evidence="1 2" key="1">
    <citation type="submission" date="2018-06" db="EMBL/GenBank/DDBJ databases">
        <title>Genomic Encyclopedia of Archaeal and Bacterial Type Strains, Phase II (KMG-II): from individual species to whole genera.</title>
        <authorList>
            <person name="Goeker M."/>
        </authorList>
    </citation>
    <scope>NUCLEOTIDE SEQUENCE [LARGE SCALE GENOMIC DNA]</scope>
    <source>
        <strain evidence="1 2">DSM 14825</strain>
    </source>
</reference>
<evidence type="ECO:0000313" key="2">
    <source>
        <dbReference type="Proteomes" id="UP000249754"/>
    </source>
</evidence>
<organism evidence="1 2">
    <name type="scientific">Pedobacter cryoconitis</name>
    <dbReference type="NCBI Taxonomy" id="188932"/>
    <lineage>
        <taxon>Bacteria</taxon>
        <taxon>Pseudomonadati</taxon>
        <taxon>Bacteroidota</taxon>
        <taxon>Sphingobacteriia</taxon>
        <taxon>Sphingobacteriales</taxon>
        <taxon>Sphingobacteriaceae</taxon>
        <taxon>Pedobacter</taxon>
    </lineage>
</organism>
<dbReference type="Proteomes" id="UP000249754">
    <property type="component" value="Unassembled WGS sequence"/>
</dbReference>
<name>A0A327SEX9_9SPHI</name>